<feature type="domain" description="Cysteinyl-tRNA synthetase class Ia DALR" evidence="14">
    <location>
        <begin position="357"/>
        <end position="420"/>
    </location>
</feature>
<evidence type="ECO:0000256" key="5">
    <source>
        <dbReference type="ARBA" id="ARBA00022598"/>
    </source>
</evidence>
<dbReference type="Pfam" id="PF09190">
    <property type="entry name" value="DALR_2"/>
    <property type="match status" value="1"/>
</dbReference>
<dbReference type="NCBIfam" id="TIGR00435">
    <property type="entry name" value="cysS"/>
    <property type="match status" value="1"/>
</dbReference>
<evidence type="ECO:0000256" key="8">
    <source>
        <dbReference type="ARBA" id="ARBA00022833"/>
    </source>
</evidence>
<comment type="subunit">
    <text evidence="3 13">Monomer.</text>
</comment>
<evidence type="ECO:0000256" key="1">
    <source>
        <dbReference type="ARBA" id="ARBA00004496"/>
    </source>
</evidence>
<dbReference type="HAMAP" id="MF_00041">
    <property type="entry name" value="Cys_tRNA_synth"/>
    <property type="match status" value="1"/>
</dbReference>
<comment type="catalytic activity">
    <reaction evidence="12 13">
        <text>tRNA(Cys) + L-cysteine + ATP = L-cysteinyl-tRNA(Cys) + AMP + diphosphate</text>
        <dbReference type="Rhea" id="RHEA:17773"/>
        <dbReference type="Rhea" id="RHEA-COMP:9661"/>
        <dbReference type="Rhea" id="RHEA-COMP:9679"/>
        <dbReference type="ChEBI" id="CHEBI:30616"/>
        <dbReference type="ChEBI" id="CHEBI:33019"/>
        <dbReference type="ChEBI" id="CHEBI:35235"/>
        <dbReference type="ChEBI" id="CHEBI:78442"/>
        <dbReference type="ChEBI" id="CHEBI:78517"/>
        <dbReference type="ChEBI" id="CHEBI:456215"/>
        <dbReference type="EC" id="6.1.1.16"/>
    </reaction>
</comment>
<keyword evidence="6 13" id="KW-0479">Metal-binding</keyword>
<dbReference type="Proteomes" id="UP000001683">
    <property type="component" value="Chromosome"/>
</dbReference>
<evidence type="ECO:0000313" key="15">
    <source>
        <dbReference type="EMBL" id="ACB83770.1"/>
    </source>
</evidence>
<evidence type="ECO:0000259" key="14">
    <source>
        <dbReference type="SMART" id="SM00840"/>
    </source>
</evidence>
<dbReference type="Pfam" id="PF01406">
    <property type="entry name" value="tRNA-synt_1e"/>
    <property type="match status" value="1"/>
</dbReference>
<feature type="binding site" evidence="13">
    <location>
        <position position="211"/>
    </location>
    <ligand>
        <name>Zn(2+)</name>
        <dbReference type="ChEBI" id="CHEBI:29105"/>
    </ligand>
</feature>
<feature type="binding site" evidence="13">
    <location>
        <position position="31"/>
    </location>
    <ligand>
        <name>Zn(2+)</name>
        <dbReference type="ChEBI" id="CHEBI:29105"/>
    </ligand>
</feature>
<keyword evidence="10 13" id="KW-0648">Protein biosynthesis</keyword>
<feature type="short sequence motif" description="'HIGH' region" evidence="13">
    <location>
        <begin position="33"/>
        <end position="43"/>
    </location>
</feature>
<dbReference type="InterPro" id="IPR032678">
    <property type="entry name" value="tRNA-synt_1_cat_dom"/>
</dbReference>
<dbReference type="SUPFAM" id="SSF52374">
    <property type="entry name" value="Nucleotidylyl transferase"/>
    <property type="match status" value="1"/>
</dbReference>
<feature type="binding site" evidence="13">
    <location>
        <position position="271"/>
    </location>
    <ligand>
        <name>ATP</name>
        <dbReference type="ChEBI" id="CHEBI:30616"/>
    </ligand>
</feature>
<dbReference type="eggNOG" id="COG0215">
    <property type="taxonomic scope" value="Bacteria"/>
</dbReference>
<dbReference type="Gene3D" id="3.40.50.620">
    <property type="entry name" value="HUPs"/>
    <property type="match status" value="1"/>
</dbReference>
<keyword evidence="8 13" id="KW-0862">Zinc</keyword>
<dbReference type="CDD" id="cd00672">
    <property type="entry name" value="CysRS_core"/>
    <property type="match status" value="1"/>
</dbReference>
<keyword evidence="4 13" id="KW-0963">Cytoplasm</keyword>
<keyword evidence="9 13" id="KW-0067">ATP-binding</keyword>
<dbReference type="GO" id="GO:0005829">
    <property type="term" value="C:cytosol"/>
    <property type="evidence" value="ECO:0007669"/>
    <property type="project" value="TreeGrafter"/>
</dbReference>
<name>B2A4B6_NATTJ</name>
<dbReference type="SUPFAM" id="SSF47323">
    <property type="entry name" value="Anticodon-binding domain of a subclass of class I aminoacyl-tRNA synthetases"/>
    <property type="match status" value="1"/>
</dbReference>
<dbReference type="GO" id="GO:0005524">
    <property type="term" value="F:ATP binding"/>
    <property type="evidence" value="ECO:0007669"/>
    <property type="project" value="UniProtKB-UniRule"/>
</dbReference>
<evidence type="ECO:0000256" key="4">
    <source>
        <dbReference type="ARBA" id="ARBA00022490"/>
    </source>
</evidence>
<reference evidence="15 16" key="2">
    <citation type="journal article" date="2011" name="J. Bacteriol.">
        <title>Complete genome sequence of the anaerobic, halophilic alkalithermophile Natranaerobius thermophilus JW/NM-WN-LF.</title>
        <authorList>
            <person name="Zhao B."/>
            <person name="Mesbah N.M."/>
            <person name="Dalin E."/>
            <person name="Goodwin L."/>
            <person name="Nolan M."/>
            <person name="Pitluck S."/>
            <person name="Chertkov O."/>
            <person name="Brettin T.S."/>
            <person name="Han J."/>
            <person name="Larimer F.W."/>
            <person name="Land M.L."/>
            <person name="Hauser L."/>
            <person name="Kyrpides N."/>
            <person name="Wiegel J."/>
        </authorList>
    </citation>
    <scope>NUCLEOTIDE SEQUENCE [LARGE SCALE GENOMIC DNA]</scope>
    <source>
        <strain evidence="16">ATCC BAA-1301 / DSM 18059 / JW/NM-WN-LF</strain>
    </source>
</reference>
<evidence type="ECO:0000256" key="2">
    <source>
        <dbReference type="ARBA" id="ARBA00005594"/>
    </source>
</evidence>
<comment type="subcellular location">
    <subcellularLocation>
        <location evidence="1 13">Cytoplasm</location>
    </subcellularLocation>
</comment>
<evidence type="ECO:0000256" key="6">
    <source>
        <dbReference type="ARBA" id="ARBA00022723"/>
    </source>
</evidence>
<dbReference type="EMBL" id="CP001034">
    <property type="protein sequence ID" value="ACB83770.1"/>
    <property type="molecule type" value="Genomic_DNA"/>
</dbReference>
<feature type="short sequence motif" description="'KMSKS' region" evidence="13">
    <location>
        <begin position="268"/>
        <end position="272"/>
    </location>
</feature>
<evidence type="ECO:0000256" key="7">
    <source>
        <dbReference type="ARBA" id="ARBA00022741"/>
    </source>
</evidence>
<dbReference type="InterPro" id="IPR014729">
    <property type="entry name" value="Rossmann-like_a/b/a_fold"/>
</dbReference>
<keyword evidence="5 13" id="KW-0436">Ligase</keyword>
<dbReference type="InParanoid" id="B2A4B6"/>
<dbReference type="InterPro" id="IPR009080">
    <property type="entry name" value="tRNAsynth_Ia_anticodon-bd"/>
</dbReference>
<dbReference type="SMART" id="SM00840">
    <property type="entry name" value="DALR_2"/>
    <property type="match status" value="1"/>
</dbReference>
<dbReference type="EC" id="6.1.1.16" evidence="13"/>
<proteinExistence type="inferred from homology"/>
<evidence type="ECO:0000313" key="16">
    <source>
        <dbReference type="Proteomes" id="UP000001683"/>
    </source>
</evidence>
<dbReference type="Gene3D" id="1.20.120.1910">
    <property type="entry name" value="Cysteine-tRNA ligase, C-terminal anti-codon recognition domain"/>
    <property type="match status" value="1"/>
</dbReference>
<evidence type="ECO:0000256" key="13">
    <source>
        <dbReference type="HAMAP-Rule" id="MF_00041"/>
    </source>
</evidence>
<evidence type="ECO:0000256" key="10">
    <source>
        <dbReference type="ARBA" id="ARBA00022917"/>
    </source>
</evidence>
<dbReference type="STRING" id="457570.Nther_0171"/>
<dbReference type="KEGG" id="nth:Nther_0171"/>
<dbReference type="InterPro" id="IPR015803">
    <property type="entry name" value="Cys-tRNA-ligase"/>
</dbReference>
<evidence type="ECO:0000256" key="12">
    <source>
        <dbReference type="ARBA" id="ARBA00047398"/>
    </source>
</evidence>
<evidence type="ECO:0000256" key="3">
    <source>
        <dbReference type="ARBA" id="ARBA00011245"/>
    </source>
</evidence>
<accession>B2A4B6</accession>
<dbReference type="GO" id="GO:0008270">
    <property type="term" value="F:zinc ion binding"/>
    <property type="evidence" value="ECO:0007669"/>
    <property type="project" value="UniProtKB-UniRule"/>
</dbReference>
<dbReference type="FunCoup" id="B2A4B6">
    <property type="interactions" value="348"/>
</dbReference>
<dbReference type="Pfam" id="PF23493">
    <property type="entry name" value="CysS_C"/>
    <property type="match status" value="1"/>
</dbReference>
<evidence type="ECO:0000256" key="9">
    <source>
        <dbReference type="ARBA" id="ARBA00022840"/>
    </source>
</evidence>
<dbReference type="GO" id="GO:0006423">
    <property type="term" value="P:cysteinyl-tRNA aminoacylation"/>
    <property type="evidence" value="ECO:0007669"/>
    <property type="project" value="UniProtKB-UniRule"/>
</dbReference>
<comment type="cofactor">
    <cofactor evidence="13">
        <name>Zn(2+)</name>
        <dbReference type="ChEBI" id="CHEBI:29105"/>
    </cofactor>
    <text evidence="13">Binds 1 zinc ion per subunit.</text>
</comment>
<feature type="binding site" evidence="13">
    <location>
        <position position="236"/>
    </location>
    <ligand>
        <name>Zn(2+)</name>
        <dbReference type="ChEBI" id="CHEBI:29105"/>
    </ligand>
</feature>
<dbReference type="PRINTS" id="PR00983">
    <property type="entry name" value="TRNASYNTHCYS"/>
</dbReference>
<keyword evidence="16" id="KW-1185">Reference proteome</keyword>
<dbReference type="PANTHER" id="PTHR10890">
    <property type="entry name" value="CYSTEINYL-TRNA SYNTHETASE"/>
    <property type="match status" value="1"/>
</dbReference>
<gene>
    <name evidence="13" type="primary">cysS</name>
    <name evidence="15" type="ordered locus">Nther_0171</name>
</gene>
<dbReference type="PANTHER" id="PTHR10890:SF3">
    <property type="entry name" value="CYSTEINE--TRNA LIGASE, CYTOPLASMIC"/>
    <property type="match status" value="1"/>
</dbReference>
<feature type="binding site" evidence="13">
    <location>
        <position position="240"/>
    </location>
    <ligand>
        <name>Zn(2+)</name>
        <dbReference type="ChEBI" id="CHEBI:29105"/>
    </ligand>
</feature>
<comment type="similarity">
    <text evidence="2 13">Belongs to the class-I aminoacyl-tRNA synthetase family.</text>
</comment>
<evidence type="ECO:0000256" key="11">
    <source>
        <dbReference type="ARBA" id="ARBA00023146"/>
    </source>
</evidence>
<dbReference type="GO" id="GO:0004817">
    <property type="term" value="F:cysteine-tRNA ligase activity"/>
    <property type="evidence" value="ECO:0007669"/>
    <property type="project" value="UniProtKB-UniRule"/>
</dbReference>
<dbReference type="FunFam" id="3.40.50.620:FF:000009">
    <property type="entry name" value="Cysteine--tRNA ligase"/>
    <property type="match status" value="1"/>
</dbReference>
<dbReference type="HOGENOM" id="CLU_013528_0_1_9"/>
<dbReference type="AlphaFoldDB" id="B2A4B6"/>
<keyword evidence="11 13" id="KW-0030">Aminoacyl-tRNA synthetase</keyword>
<reference evidence="15 16" key="1">
    <citation type="submission" date="2008-04" db="EMBL/GenBank/DDBJ databases">
        <title>Complete sequence of chromosome of Natranaerobius thermophilus JW/NM-WN-LF.</title>
        <authorList>
            <consortium name="US DOE Joint Genome Institute"/>
            <person name="Copeland A."/>
            <person name="Lucas S."/>
            <person name="Lapidus A."/>
            <person name="Glavina del Rio T."/>
            <person name="Dalin E."/>
            <person name="Tice H."/>
            <person name="Bruce D."/>
            <person name="Goodwin L."/>
            <person name="Pitluck S."/>
            <person name="Chertkov O."/>
            <person name="Brettin T."/>
            <person name="Detter J.C."/>
            <person name="Han C."/>
            <person name="Kuske C.R."/>
            <person name="Schmutz J."/>
            <person name="Larimer F."/>
            <person name="Land M."/>
            <person name="Hauser L."/>
            <person name="Kyrpides N."/>
            <person name="Lykidis A."/>
            <person name="Mesbah N.M."/>
            <person name="Wiegel J."/>
        </authorList>
    </citation>
    <scope>NUCLEOTIDE SEQUENCE [LARGE SCALE GENOMIC DNA]</scope>
    <source>
        <strain evidence="16">ATCC BAA-1301 / DSM 18059 / JW/NM-WN-LF</strain>
    </source>
</reference>
<dbReference type="InterPro" id="IPR015273">
    <property type="entry name" value="Cys-tRNA-synt_Ia_DALR"/>
</dbReference>
<dbReference type="InterPro" id="IPR024909">
    <property type="entry name" value="Cys-tRNA/MSH_ligase"/>
</dbReference>
<keyword evidence="7 13" id="KW-0547">Nucleotide-binding</keyword>
<organism evidence="15 16">
    <name type="scientific">Natranaerobius thermophilus (strain ATCC BAA-1301 / DSM 18059 / JW/NM-WN-LF)</name>
    <dbReference type="NCBI Taxonomy" id="457570"/>
    <lineage>
        <taxon>Bacteria</taxon>
        <taxon>Bacillati</taxon>
        <taxon>Bacillota</taxon>
        <taxon>Clostridia</taxon>
        <taxon>Natranaerobiales</taxon>
        <taxon>Natranaerobiaceae</taxon>
        <taxon>Natranaerobius</taxon>
    </lineage>
</organism>
<protein>
    <recommendedName>
        <fullName evidence="13">Cysteine--tRNA ligase</fullName>
        <ecNumber evidence="13">6.1.1.16</ecNumber>
    </recommendedName>
    <alternativeName>
        <fullName evidence="13">Cysteinyl-tRNA synthetase</fullName>
        <shortName evidence="13">CysRS</shortName>
    </alternativeName>
</protein>
<sequence length="469" mass="54416">MKMSIKLFNTMKKKKEEFVPKQEGKVDMYVCGPTVYDYFHVGNARAFLIFDVVRRYLDYKGYQVTYVQNITDIEDKMINRANEDGITVAELAEKYTSEYFDDARAIGIKDADHHPKATEHIAEIIEIIQDLLDKGYAYRQGGDVYFDTAAFDDYGKLCRQDPEELVSGARVAVDDRKKNPADFVLWKSKKEGEPAWDSPFGQGRPGWHIECSAMSMKYLDTPLDIHAGGSDLVFPHHENEVAQSEAATGQDFCKYWMHVGYLEIDNRKMSKSMGNFLTVRDFRQKYDPRVLRLFLMSAHYRSPLNFTDELIEQAKSSLDRLDNFYNNLKFYLEKSREQELTDKEQDIMEYLKQARTEFEAAMDDDFNTASALAVIFSLAKEINSYIGNGGENALVFKNTYDLLLEFDQVMGLLPETDEILPEEIEQKIQEREQARKQKDFQRADAIRDELRDRGIILEDTPEGVRWKRT</sequence>
<dbReference type="InterPro" id="IPR056411">
    <property type="entry name" value="CysS_C"/>
</dbReference>